<dbReference type="GO" id="GO:0005524">
    <property type="term" value="F:ATP binding"/>
    <property type="evidence" value="ECO:0007669"/>
    <property type="project" value="InterPro"/>
</dbReference>
<sequence>MPTTLVEVIHAYLADTNFRQARVQRAARRDASIPALRVLVQEFIGGDIDIQSFRKQLDKTLHAREDWGATGTGFMMELNKFGKYHNDTSSYAEEQLRNILRDLSASNLGQRIEQCYKFLLQERDRLRREGKSSNMIVAARNSAFMISLFAFWLDAEHSSIIYYESLRKGVFLLIKAYIVSQPPNLQLGPNAIEVHSNADHQACLHLLDSLAEQDARIKNDAYWAENFCLWITQHLQSLAEPTNTLIKEIDINTRLSHRPSQPETTHETLDTYVIDIDGEQSSDSVPESGITQHSTTQLIENGPLQATPEPLLTRLIQEVQRQILLDEETIRSIYYALLAGHVILSGPPGTGKTELARIIPEYLWRSEENPESDDESEPNLTTKSAYTTQLVTATDEWSVRTLISGIAPQSQNGSITYSVQYGHLTTAILKNWSFQGNQPQDWSNVTLQRNTVTTTSGFQRGVAQYFRGQWLVIDEFNRAPIDLALGDALTALGGNDVLRVAIDGGTATLPIPQDFRIIGTLNSFDRSYLNQISEALKRRFSFIEINPPGRTQRAAEQSIALYKALKKISHLSPTIAIGEDDSIYWQGYVTIGSDSNGTYTIDWEQEKLAFQNIFEQMWNLLEIIRIYRQLGTAQTITLLQHMLIRGVLENYTTEAQWHKALDHALCHTIADQLQVLLPDEIDVLHTYLSIDHTSFGAQYNTLLMNLTSTQQRLTGQLLALGSVRDNQNQPILSDEEIERIVAQDQPQVSLAVLHWLFHLESSPPELPQFTRRLRLFKAERGL</sequence>
<dbReference type="EMBL" id="BNJF01000006">
    <property type="protein sequence ID" value="GHO49632.1"/>
    <property type="molecule type" value="Genomic_DNA"/>
</dbReference>
<dbReference type="AlphaFoldDB" id="A0A8J3MUR8"/>
<dbReference type="PANTHER" id="PTHR37291">
    <property type="entry name" value="5-METHYLCYTOSINE-SPECIFIC RESTRICTION ENZYME B"/>
    <property type="match status" value="1"/>
</dbReference>
<dbReference type="Proteomes" id="UP000612362">
    <property type="component" value="Unassembled WGS sequence"/>
</dbReference>
<evidence type="ECO:0000313" key="3">
    <source>
        <dbReference type="Proteomes" id="UP000612362"/>
    </source>
</evidence>
<dbReference type="InterPro" id="IPR027417">
    <property type="entry name" value="P-loop_NTPase"/>
</dbReference>
<protein>
    <recommendedName>
        <fullName evidence="1">AAA+ ATPase domain-containing protein</fullName>
    </recommendedName>
</protein>
<dbReference type="SMART" id="SM00382">
    <property type="entry name" value="AAA"/>
    <property type="match status" value="1"/>
</dbReference>
<proteinExistence type="predicted"/>
<name>A0A8J3MUR8_9CHLR</name>
<organism evidence="2 3">
    <name type="scientific">Ktedonospora formicarum</name>
    <dbReference type="NCBI Taxonomy" id="2778364"/>
    <lineage>
        <taxon>Bacteria</taxon>
        <taxon>Bacillati</taxon>
        <taxon>Chloroflexota</taxon>
        <taxon>Ktedonobacteria</taxon>
        <taxon>Ktedonobacterales</taxon>
        <taxon>Ktedonobacteraceae</taxon>
        <taxon>Ktedonospora</taxon>
    </lineage>
</organism>
<reference evidence="2" key="1">
    <citation type="submission" date="2020-10" db="EMBL/GenBank/DDBJ databases">
        <title>Taxonomic study of unclassified bacteria belonging to the class Ktedonobacteria.</title>
        <authorList>
            <person name="Yabe S."/>
            <person name="Wang C.M."/>
            <person name="Zheng Y."/>
            <person name="Sakai Y."/>
            <person name="Cavaletti L."/>
            <person name="Monciardini P."/>
            <person name="Donadio S."/>
        </authorList>
    </citation>
    <scope>NUCLEOTIDE SEQUENCE</scope>
    <source>
        <strain evidence="2">SOSP1-1</strain>
    </source>
</reference>
<dbReference type="InterPro" id="IPR003593">
    <property type="entry name" value="AAA+_ATPase"/>
</dbReference>
<dbReference type="SUPFAM" id="SSF52540">
    <property type="entry name" value="P-loop containing nucleoside triphosphate hydrolases"/>
    <property type="match status" value="1"/>
</dbReference>
<evidence type="ECO:0000259" key="1">
    <source>
        <dbReference type="SMART" id="SM00382"/>
    </source>
</evidence>
<feature type="domain" description="AAA+ ATPase" evidence="1">
    <location>
        <begin position="338"/>
        <end position="550"/>
    </location>
</feature>
<comment type="caution">
    <text evidence="2">The sequence shown here is derived from an EMBL/GenBank/DDBJ whole genome shotgun (WGS) entry which is preliminary data.</text>
</comment>
<dbReference type="InterPro" id="IPR052934">
    <property type="entry name" value="Methyl-DNA_Rec/Restrict_Enz"/>
</dbReference>
<keyword evidence="3" id="KW-1185">Reference proteome</keyword>
<dbReference type="InterPro" id="IPR011704">
    <property type="entry name" value="ATPase_dyneun-rel_AAA"/>
</dbReference>
<dbReference type="GO" id="GO:0016887">
    <property type="term" value="F:ATP hydrolysis activity"/>
    <property type="evidence" value="ECO:0007669"/>
    <property type="project" value="InterPro"/>
</dbReference>
<dbReference type="PANTHER" id="PTHR37291:SF1">
    <property type="entry name" value="TYPE IV METHYL-DIRECTED RESTRICTION ENZYME ECOKMCRB SUBUNIT"/>
    <property type="match status" value="1"/>
</dbReference>
<gene>
    <name evidence="2" type="ORF">KSX_77950</name>
</gene>
<dbReference type="Gene3D" id="3.40.50.300">
    <property type="entry name" value="P-loop containing nucleotide triphosphate hydrolases"/>
    <property type="match status" value="1"/>
</dbReference>
<dbReference type="RefSeq" id="WP_220198747.1">
    <property type="nucleotide sequence ID" value="NZ_BNJF01000006.1"/>
</dbReference>
<dbReference type="Pfam" id="PF07728">
    <property type="entry name" value="AAA_5"/>
    <property type="match status" value="1"/>
</dbReference>
<accession>A0A8J3MUR8</accession>
<dbReference type="PRINTS" id="PR00830">
    <property type="entry name" value="ENDOLAPTASE"/>
</dbReference>
<evidence type="ECO:0000313" key="2">
    <source>
        <dbReference type="EMBL" id="GHO49632.1"/>
    </source>
</evidence>